<organism evidence="4">
    <name type="scientific">Melampsora larici-populina (strain 98AG31 / pathotype 3-4-7)</name>
    <name type="common">Poplar leaf rust fungus</name>
    <dbReference type="NCBI Taxonomy" id="747676"/>
    <lineage>
        <taxon>Eukaryota</taxon>
        <taxon>Fungi</taxon>
        <taxon>Dikarya</taxon>
        <taxon>Basidiomycota</taxon>
        <taxon>Pucciniomycotina</taxon>
        <taxon>Pucciniomycetes</taxon>
        <taxon>Pucciniales</taxon>
        <taxon>Melampsoraceae</taxon>
        <taxon>Melampsora</taxon>
    </lineage>
</organism>
<dbReference type="RefSeq" id="XP_007419597.1">
    <property type="nucleotide sequence ID" value="XM_007419535.1"/>
</dbReference>
<sequence>MSKKESQDLTYRYRQDIGRTVDVLNGESSKAYRRFGNISIMESEYGRVRDLDQAGLGRTWQMSQLKLLYLKQELRSCHVTTRTNPPVYVSTSTLLLDSVLPIPNSASPLHPHRFVWQFPLLTAHLLLPQLACWWTGEKVAIGDIWVWFPNEGRNTPEVFNANLFSTPWAQVKVPQLACWWTGEKVAIGDIWVWFPNEGRNTPEVFNANLFSTPWAQVKVILSLNYIYNVYLQRLFFGFGLDSSDIHLPDSLFEQGLIQTDHIVNHLPSTMSQKRPSKKRSSSSQKYGKRQSNARDRIRPNPGPPNHLNRDIERQTTFDALRKDLAEAYGLPSDCRLYFLKKHDMANLPNTPRLQITHHNAVILDADTWKVLQVIRFTPFADMDEEKMKTMNYTIQTIYQHTLARSVVKVNHGMKGIENPGEMYTAGFRGGSDKGRTIGVTALSAKTGRSMEAISKDEARMDDLAVINDTLAEWMSTLCMRAFQSNRDLALEFSIPSFSDKKWSASPNANVIASNIVVTRDGFNNNPHPDYDASPYAYGLFARIDRTTGELHWVELSEYLGDITLVMVWLKVAGQVMNSIIPPLQQPMMKGGCRSIPSYHL</sequence>
<dbReference type="eggNOG" id="ENOG502SX9H">
    <property type="taxonomic scope" value="Eukaryota"/>
</dbReference>
<dbReference type="InParanoid" id="F4SDZ3"/>
<reference evidence="4" key="1">
    <citation type="journal article" date="2011" name="Proc. Natl. Acad. Sci. U.S.A.">
        <title>Obligate biotrophy features unraveled by the genomic analysis of rust fungi.</title>
        <authorList>
            <person name="Duplessis S."/>
            <person name="Cuomo C.A."/>
            <person name="Lin Y.-C."/>
            <person name="Aerts A."/>
            <person name="Tisserant E."/>
            <person name="Veneault-Fourrey C."/>
            <person name="Joly D.L."/>
            <person name="Hacquard S."/>
            <person name="Amselem J."/>
            <person name="Cantarel B.L."/>
            <person name="Chiu R."/>
            <person name="Coutinho P.M."/>
            <person name="Feau N."/>
            <person name="Field M."/>
            <person name="Frey P."/>
            <person name="Gelhaye E."/>
            <person name="Goldberg J."/>
            <person name="Grabherr M.G."/>
            <person name="Kodira C.D."/>
            <person name="Kohler A."/>
            <person name="Kuees U."/>
            <person name="Lindquist E.A."/>
            <person name="Lucas S.M."/>
            <person name="Mago R."/>
            <person name="Mauceli E."/>
            <person name="Morin E."/>
            <person name="Murat C."/>
            <person name="Pangilinan J.L."/>
            <person name="Park R."/>
            <person name="Pearson M."/>
            <person name="Quesneville H."/>
            <person name="Rouhier N."/>
            <person name="Sakthikumar S."/>
            <person name="Salamov A.A."/>
            <person name="Schmutz J."/>
            <person name="Selles B."/>
            <person name="Shapiro H."/>
            <person name="Tanguay P."/>
            <person name="Tuskan G.A."/>
            <person name="Henrissat B."/>
            <person name="Van de Peer Y."/>
            <person name="Rouze P."/>
            <person name="Ellis J.G."/>
            <person name="Dodds P.N."/>
            <person name="Schein J.E."/>
            <person name="Zhong S."/>
            <person name="Hamelin R.C."/>
            <person name="Grigoriev I.V."/>
            <person name="Szabo L.J."/>
            <person name="Martin F."/>
        </authorList>
    </citation>
    <scope>NUCLEOTIDE SEQUENCE [LARGE SCALE GENOMIC DNA]</scope>
    <source>
        <strain evidence="4">98AG31 / pathotype 3-4-7</strain>
    </source>
</reference>
<name>F4SDZ3_MELLP</name>
<dbReference type="VEuPathDB" id="FungiDB:MELLADRAFT_87765"/>
<dbReference type="KEGG" id="mlr:MELLADRAFT_87765"/>
<evidence type="ECO:0000313" key="4">
    <source>
        <dbReference type="Proteomes" id="UP000001072"/>
    </source>
</evidence>
<accession>F4SDZ3</accession>
<gene>
    <name evidence="3" type="ORF">MELLADRAFT_87765</name>
</gene>
<evidence type="ECO:0000259" key="2">
    <source>
        <dbReference type="Pfam" id="PF20515"/>
    </source>
</evidence>
<dbReference type="HOGENOM" id="CLU_454976_0_0_1"/>
<dbReference type="EMBL" id="GL883316">
    <property type="protein sequence ID" value="EGF97132.1"/>
    <property type="molecule type" value="Genomic_DNA"/>
</dbReference>
<dbReference type="InterPro" id="IPR046798">
    <property type="entry name" value="2OG-FeII_Oxy_6"/>
</dbReference>
<evidence type="ECO:0000313" key="3">
    <source>
        <dbReference type="EMBL" id="EGF97132.1"/>
    </source>
</evidence>
<dbReference type="Proteomes" id="UP000001072">
    <property type="component" value="Unassembled WGS sequence"/>
</dbReference>
<proteinExistence type="predicted"/>
<protein>
    <recommendedName>
        <fullName evidence="2">Tet-like 2OG-Fe(II) oxygenase domain-containing protein</fullName>
    </recommendedName>
</protein>
<feature type="region of interest" description="Disordered" evidence="1">
    <location>
        <begin position="267"/>
        <end position="311"/>
    </location>
</feature>
<feature type="domain" description="Tet-like 2OG-Fe(II) oxygenase" evidence="2">
    <location>
        <begin position="389"/>
        <end position="555"/>
    </location>
</feature>
<dbReference type="AlphaFoldDB" id="F4SDZ3"/>
<dbReference type="GeneID" id="18934629"/>
<evidence type="ECO:0000256" key="1">
    <source>
        <dbReference type="SAM" id="MobiDB-lite"/>
    </source>
</evidence>
<dbReference type="Pfam" id="PF20515">
    <property type="entry name" value="2OG-FeII_Oxy_6"/>
    <property type="match status" value="1"/>
</dbReference>
<keyword evidence="4" id="KW-1185">Reference proteome</keyword>